<dbReference type="Proteomes" id="UP000003345">
    <property type="component" value="Unassembled WGS sequence"/>
</dbReference>
<protein>
    <submittedName>
        <fullName evidence="1">Uncharacterized protein</fullName>
    </submittedName>
</protein>
<dbReference type="PATRIC" id="fig|1095743.3.peg.528"/>
<sequence length="46" mass="5324">MTALITQFWQPVETALKTANPQEKCRLVNDLYDNLLPQIQLINQIP</sequence>
<name>I2NLN0_9PAST</name>
<evidence type="ECO:0000313" key="2">
    <source>
        <dbReference type="Proteomes" id="UP000003345"/>
    </source>
</evidence>
<organism evidence="1 2">
    <name type="scientific">Haemophilus paraphrohaemolyticus HK411</name>
    <dbReference type="NCBI Taxonomy" id="1095743"/>
    <lineage>
        <taxon>Bacteria</taxon>
        <taxon>Pseudomonadati</taxon>
        <taxon>Pseudomonadota</taxon>
        <taxon>Gammaproteobacteria</taxon>
        <taxon>Pasteurellales</taxon>
        <taxon>Pasteurellaceae</taxon>
        <taxon>Haemophilus</taxon>
    </lineage>
</organism>
<accession>I2NLN0</accession>
<reference evidence="1 2" key="1">
    <citation type="submission" date="2012-04" db="EMBL/GenBank/DDBJ databases">
        <authorList>
            <person name="Harkins D.M."/>
            <person name="Madupu R."/>
            <person name="Durkin A.S."/>
            <person name="Torralba M."/>
            <person name="Methe B."/>
            <person name="Sutton G.G."/>
            <person name="Nelson K.E."/>
        </authorList>
    </citation>
    <scope>NUCLEOTIDE SEQUENCE [LARGE SCALE GENOMIC DNA]</scope>
    <source>
        <strain evidence="1 2">HK411</strain>
    </source>
</reference>
<dbReference type="eggNOG" id="COG2833">
    <property type="taxonomic scope" value="Bacteria"/>
</dbReference>
<dbReference type="EMBL" id="AJMU01000032">
    <property type="protein sequence ID" value="EIG26741.1"/>
    <property type="molecule type" value="Genomic_DNA"/>
</dbReference>
<dbReference type="AlphaFoldDB" id="I2NLN0"/>
<proteinExistence type="predicted"/>
<comment type="caution">
    <text evidence="1">The sequence shown here is derived from an EMBL/GenBank/DDBJ whole genome shotgun (WGS) entry which is preliminary data.</text>
</comment>
<gene>
    <name evidence="1" type="ORF">HMPREF1054_1311</name>
</gene>
<evidence type="ECO:0000313" key="1">
    <source>
        <dbReference type="EMBL" id="EIG26741.1"/>
    </source>
</evidence>